<organism evidence="1 2">
    <name type="scientific">Streptomyces filipinensis</name>
    <dbReference type="NCBI Taxonomy" id="66887"/>
    <lineage>
        <taxon>Bacteria</taxon>
        <taxon>Bacillati</taxon>
        <taxon>Actinomycetota</taxon>
        <taxon>Actinomycetes</taxon>
        <taxon>Kitasatosporales</taxon>
        <taxon>Streptomycetaceae</taxon>
        <taxon>Streptomyces</taxon>
    </lineage>
</organism>
<gene>
    <name evidence="1" type="ORF">GCM10010260_45880</name>
</gene>
<evidence type="ECO:0000313" key="1">
    <source>
        <dbReference type="EMBL" id="GGV03791.1"/>
    </source>
</evidence>
<sequence length="164" mass="17721">MFWMRRWLEGLFGRGRPCTLTASTPGAPVWAEPEIPDEERAVLLVGILDDPMAREDEKYDAAGCLEFLSGPLVESGLARIIRAEGFTSVLAQHCAESLGGIWARTGRVDPAFMAELRGPAKDEVFGILGIRAPHLLPPGAGRAARRREGCELLAEDEGVVAPEA</sequence>
<keyword evidence="2" id="KW-1185">Reference proteome</keyword>
<comment type="caution">
    <text evidence="1">The sequence shown here is derived from an EMBL/GenBank/DDBJ whole genome shotgun (WGS) entry which is preliminary data.</text>
</comment>
<dbReference type="Proteomes" id="UP000618795">
    <property type="component" value="Unassembled WGS sequence"/>
</dbReference>
<reference evidence="1" key="2">
    <citation type="submission" date="2020-09" db="EMBL/GenBank/DDBJ databases">
        <authorList>
            <person name="Sun Q."/>
            <person name="Ohkuma M."/>
        </authorList>
    </citation>
    <scope>NUCLEOTIDE SEQUENCE</scope>
    <source>
        <strain evidence="1">JCM 4369</strain>
    </source>
</reference>
<dbReference type="AlphaFoldDB" id="A0A918IDG3"/>
<reference evidence="1" key="1">
    <citation type="journal article" date="2014" name="Int. J. Syst. Evol. Microbiol.">
        <title>Complete genome sequence of Corynebacterium casei LMG S-19264T (=DSM 44701T), isolated from a smear-ripened cheese.</title>
        <authorList>
            <consortium name="US DOE Joint Genome Institute (JGI-PGF)"/>
            <person name="Walter F."/>
            <person name="Albersmeier A."/>
            <person name="Kalinowski J."/>
            <person name="Ruckert C."/>
        </authorList>
    </citation>
    <scope>NUCLEOTIDE SEQUENCE</scope>
    <source>
        <strain evidence="1">JCM 4369</strain>
    </source>
</reference>
<protein>
    <submittedName>
        <fullName evidence="1">Uncharacterized protein</fullName>
    </submittedName>
</protein>
<accession>A0A918IDG3</accession>
<proteinExistence type="predicted"/>
<dbReference type="EMBL" id="BMTD01000010">
    <property type="protein sequence ID" value="GGV03791.1"/>
    <property type="molecule type" value="Genomic_DNA"/>
</dbReference>
<evidence type="ECO:0000313" key="2">
    <source>
        <dbReference type="Proteomes" id="UP000618795"/>
    </source>
</evidence>
<name>A0A918IDG3_9ACTN</name>